<dbReference type="Pfam" id="PF02367">
    <property type="entry name" value="TsaE"/>
    <property type="match status" value="1"/>
</dbReference>
<dbReference type="NCBIfam" id="TIGR00150">
    <property type="entry name" value="T6A_YjeE"/>
    <property type="match status" value="1"/>
</dbReference>
<evidence type="ECO:0000313" key="12">
    <source>
        <dbReference type="Proteomes" id="UP000254664"/>
    </source>
</evidence>
<reference evidence="11 12" key="1">
    <citation type="submission" date="2018-06" db="EMBL/GenBank/DDBJ databases">
        <authorList>
            <consortium name="Pathogen Informatics"/>
            <person name="Doyle S."/>
        </authorList>
    </citation>
    <scope>NUCLEOTIDE SEQUENCE [LARGE SCALE GENOMIC DNA]</scope>
    <source>
        <strain evidence="11 12">NCTC9836</strain>
    </source>
</reference>
<accession>A0A381J6E4</accession>
<keyword evidence="4" id="KW-0963">Cytoplasm</keyword>
<dbReference type="PANTHER" id="PTHR33540:SF2">
    <property type="entry name" value="TRNA THREONYLCARBAMOYLADENOSINE BIOSYNTHESIS PROTEIN TSAE"/>
    <property type="match status" value="1"/>
</dbReference>
<protein>
    <recommendedName>
        <fullName evidence="3">tRNA threonylcarbamoyladenosine biosynthesis protein TsaE</fullName>
    </recommendedName>
    <alternativeName>
        <fullName evidence="10">t(6)A37 threonylcarbamoyladenosine biosynthesis protein TsaE</fullName>
    </alternativeName>
</protein>
<sequence>MLLGGDGDYITIFMNFIVNNVEETLNIGEQIGKLCSSGDIICVIGDLGVGKTHISKGIAKGLGVNEHITSPTFTIVNEYDSGRLKLYHFDVYRVNDPDEIYELGFDEYIFDNAVSIIEWADYIESLIPKEHLRIVLSKLNNLDENVRNIEIISNGYRYDYIKEIKI</sequence>
<evidence type="ECO:0000256" key="4">
    <source>
        <dbReference type="ARBA" id="ARBA00022490"/>
    </source>
</evidence>
<proteinExistence type="inferred from homology"/>
<name>A0A381J6E4_9CLOT</name>
<evidence type="ECO:0000256" key="7">
    <source>
        <dbReference type="ARBA" id="ARBA00022741"/>
    </source>
</evidence>
<dbReference type="Gene3D" id="3.40.50.300">
    <property type="entry name" value="P-loop containing nucleotide triphosphate hydrolases"/>
    <property type="match status" value="1"/>
</dbReference>
<evidence type="ECO:0000256" key="1">
    <source>
        <dbReference type="ARBA" id="ARBA00004496"/>
    </source>
</evidence>
<evidence type="ECO:0000256" key="9">
    <source>
        <dbReference type="ARBA" id="ARBA00022842"/>
    </source>
</evidence>
<organism evidence="11 12">
    <name type="scientific">Clostridium putrefaciens</name>
    <dbReference type="NCBI Taxonomy" id="99675"/>
    <lineage>
        <taxon>Bacteria</taxon>
        <taxon>Bacillati</taxon>
        <taxon>Bacillota</taxon>
        <taxon>Clostridia</taxon>
        <taxon>Eubacteriales</taxon>
        <taxon>Clostridiaceae</taxon>
        <taxon>Clostridium</taxon>
    </lineage>
</organism>
<evidence type="ECO:0000256" key="6">
    <source>
        <dbReference type="ARBA" id="ARBA00022723"/>
    </source>
</evidence>
<dbReference type="InterPro" id="IPR003442">
    <property type="entry name" value="T6A_TsaE"/>
</dbReference>
<keyword evidence="8" id="KW-0067">ATP-binding</keyword>
<keyword evidence="12" id="KW-1185">Reference proteome</keyword>
<dbReference type="EMBL" id="UFWZ01000001">
    <property type="protein sequence ID" value="SUY46695.1"/>
    <property type="molecule type" value="Genomic_DNA"/>
</dbReference>
<evidence type="ECO:0000256" key="5">
    <source>
        <dbReference type="ARBA" id="ARBA00022694"/>
    </source>
</evidence>
<dbReference type="GO" id="GO:0046872">
    <property type="term" value="F:metal ion binding"/>
    <property type="evidence" value="ECO:0007669"/>
    <property type="project" value="UniProtKB-KW"/>
</dbReference>
<dbReference type="Proteomes" id="UP000254664">
    <property type="component" value="Unassembled WGS sequence"/>
</dbReference>
<comment type="subcellular location">
    <subcellularLocation>
        <location evidence="1">Cytoplasm</location>
    </subcellularLocation>
</comment>
<comment type="similarity">
    <text evidence="2">Belongs to the TsaE family.</text>
</comment>
<dbReference type="GO" id="GO:0002949">
    <property type="term" value="P:tRNA threonylcarbamoyladenosine modification"/>
    <property type="evidence" value="ECO:0007669"/>
    <property type="project" value="InterPro"/>
</dbReference>
<evidence type="ECO:0000256" key="10">
    <source>
        <dbReference type="ARBA" id="ARBA00032441"/>
    </source>
</evidence>
<dbReference type="PANTHER" id="PTHR33540">
    <property type="entry name" value="TRNA THREONYLCARBAMOYLADENOSINE BIOSYNTHESIS PROTEIN TSAE"/>
    <property type="match status" value="1"/>
</dbReference>
<evidence type="ECO:0000313" key="11">
    <source>
        <dbReference type="EMBL" id="SUY46695.1"/>
    </source>
</evidence>
<keyword evidence="7" id="KW-0547">Nucleotide-binding</keyword>
<gene>
    <name evidence="11" type="primary">ydiB</name>
    <name evidence="11" type="ORF">NCTC9836_01001</name>
</gene>
<dbReference type="AlphaFoldDB" id="A0A381J6E4"/>
<keyword evidence="5" id="KW-0819">tRNA processing</keyword>
<dbReference type="InterPro" id="IPR027417">
    <property type="entry name" value="P-loop_NTPase"/>
</dbReference>
<keyword evidence="6" id="KW-0479">Metal-binding</keyword>
<dbReference type="GO" id="GO:0005737">
    <property type="term" value="C:cytoplasm"/>
    <property type="evidence" value="ECO:0007669"/>
    <property type="project" value="UniProtKB-SubCell"/>
</dbReference>
<keyword evidence="9" id="KW-0460">Magnesium</keyword>
<dbReference type="SUPFAM" id="SSF52540">
    <property type="entry name" value="P-loop containing nucleoside triphosphate hydrolases"/>
    <property type="match status" value="1"/>
</dbReference>
<evidence type="ECO:0000256" key="3">
    <source>
        <dbReference type="ARBA" id="ARBA00019010"/>
    </source>
</evidence>
<evidence type="ECO:0000256" key="2">
    <source>
        <dbReference type="ARBA" id="ARBA00007599"/>
    </source>
</evidence>
<dbReference type="GO" id="GO:0005524">
    <property type="term" value="F:ATP binding"/>
    <property type="evidence" value="ECO:0007669"/>
    <property type="project" value="UniProtKB-KW"/>
</dbReference>
<evidence type="ECO:0000256" key="8">
    <source>
        <dbReference type="ARBA" id="ARBA00022840"/>
    </source>
</evidence>